<dbReference type="PANTHER" id="PTHR48207">
    <property type="entry name" value="SUCCINATE--HYDROXYMETHYLGLUTARATE COA-TRANSFERASE"/>
    <property type="match status" value="1"/>
</dbReference>
<evidence type="ECO:0000313" key="3">
    <source>
        <dbReference type="EMBL" id="RKJ99738.1"/>
    </source>
</evidence>
<name>A0A3R7IVR6_9BURK</name>
<dbReference type="InterPro" id="IPR023606">
    <property type="entry name" value="CoA-Trfase_III_dom_1_sf"/>
</dbReference>
<protein>
    <submittedName>
        <fullName evidence="3">CoA transferase</fullName>
    </submittedName>
</protein>
<gene>
    <name evidence="3" type="ORF">CE154_008480</name>
</gene>
<dbReference type="InterPro" id="IPR003673">
    <property type="entry name" value="CoA-Trfase_fam_III"/>
</dbReference>
<dbReference type="GO" id="GO:0008410">
    <property type="term" value="F:CoA-transferase activity"/>
    <property type="evidence" value="ECO:0007669"/>
    <property type="project" value="TreeGrafter"/>
</dbReference>
<dbReference type="InterPro" id="IPR044855">
    <property type="entry name" value="CoA-Trfase_III_dom3_sf"/>
</dbReference>
<dbReference type="RefSeq" id="WP_094436834.1">
    <property type="nucleotide sequence ID" value="NZ_NKDB02000001.1"/>
</dbReference>
<organism evidence="3 4">
    <name type="scientific">Alicycliphilus denitrificans</name>
    <dbReference type="NCBI Taxonomy" id="179636"/>
    <lineage>
        <taxon>Bacteria</taxon>
        <taxon>Pseudomonadati</taxon>
        <taxon>Pseudomonadota</taxon>
        <taxon>Betaproteobacteria</taxon>
        <taxon>Burkholderiales</taxon>
        <taxon>Comamonadaceae</taxon>
        <taxon>Alicycliphilus</taxon>
    </lineage>
</organism>
<dbReference type="Pfam" id="PF02515">
    <property type="entry name" value="CoA_transf_3"/>
    <property type="match status" value="1"/>
</dbReference>
<dbReference type="PANTHER" id="PTHR48207:SF3">
    <property type="entry name" value="SUCCINATE--HYDROXYMETHYLGLUTARATE COA-TRANSFERASE"/>
    <property type="match status" value="1"/>
</dbReference>
<evidence type="ECO:0000256" key="2">
    <source>
        <dbReference type="SAM" id="MobiDB-lite"/>
    </source>
</evidence>
<dbReference type="EMBL" id="NKDB02000001">
    <property type="protein sequence ID" value="RKJ99738.1"/>
    <property type="molecule type" value="Genomic_DNA"/>
</dbReference>
<dbReference type="SUPFAM" id="SSF89796">
    <property type="entry name" value="CoA-transferase family III (CaiB/BaiF)"/>
    <property type="match status" value="1"/>
</dbReference>
<dbReference type="Gene3D" id="3.40.50.10540">
    <property type="entry name" value="Crotonobetainyl-coa:carnitine coa-transferase, domain 1"/>
    <property type="match status" value="1"/>
</dbReference>
<dbReference type="Proteomes" id="UP000216225">
    <property type="component" value="Unassembled WGS sequence"/>
</dbReference>
<accession>A0A3R7IVR6</accession>
<comment type="caution">
    <text evidence="3">The sequence shown here is derived from an EMBL/GenBank/DDBJ whole genome shotgun (WGS) entry which is preliminary data.</text>
</comment>
<dbReference type="InterPro" id="IPR050483">
    <property type="entry name" value="CoA-transferase_III_domain"/>
</dbReference>
<dbReference type="AlphaFoldDB" id="A0A3R7IVR6"/>
<evidence type="ECO:0000313" key="4">
    <source>
        <dbReference type="Proteomes" id="UP000216225"/>
    </source>
</evidence>
<keyword evidence="1 3" id="KW-0808">Transferase</keyword>
<feature type="region of interest" description="Disordered" evidence="2">
    <location>
        <begin position="45"/>
        <end position="67"/>
    </location>
</feature>
<proteinExistence type="predicted"/>
<reference evidence="3 4" key="1">
    <citation type="submission" date="2018-09" db="EMBL/GenBank/DDBJ databases">
        <title>Genome comparison of Alicycliphilus sp. BQ1, a polyurethanolytic bacterium, with its closest phylogenetic relatives Alicycliphilus denitrificans BC and K601, unable to attack polyurethane.</title>
        <authorList>
            <person name="Loza-Tavera H."/>
            <person name="Lozano L."/>
            <person name="Cevallos M."/>
            <person name="Maya-Lucas O."/>
            <person name="Garcia-Mena J."/>
            <person name="Hernandez J."/>
        </authorList>
    </citation>
    <scope>NUCLEOTIDE SEQUENCE [LARGE SCALE GENOMIC DNA]</scope>
    <source>
        <strain evidence="3 4">BQ1</strain>
    </source>
</reference>
<feature type="compositionally biased region" description="Basic and acidic residues" evidence="2">
    <location>
        <begin position="45"/>
        <end position="63"/>
    </location>
</feature>
<dbReference type="Gene3D" id="3.30.1540.10">
    <property type="entry name" value="formyl-coa transferase, domain 3"/>
    <property type="match status" value="1"/>
</dbReference>
<evidence type="ECO:0000256" key="1">
    <source>
        <dbReference type="ARBA" id="ARBA00022679"/>
    </source>
</evidence>
<sequence length="414" mass="45182">MQISTLRPGALSHLRVLDLSRVFAGPWAGQMLADLGAEVIKVERPGEGDDSRRLGPPFLRDDAGQPTRDSGFYLSANRNKKSVSVDISQSEGQSIIRALAQSCDVLIENYKVDDLARYGLDYASLSVLNPRLVYCSITGFGQTGPYRKKPGYDSIFQGMGGLMAITGHADGEPGGGHQKVGLIVSDLMAGMYASVAILAALEHRDAVSGEGQYIDLALLDSQVAALSHSAMGYLVSGDPVPRCGTKSPTAAPSQMYRCKDGAVMLVVGNKAQWEKFATAMGRIDMLGDPRFATNQDRICHRNELNAILEPIFLSRPKQHWIDALAEAGVPCGPVNELHEVFADPQVREREMVVHMQHPRRDAMPMLANPIRLSRTPVQYRMPPPDLGQHTDEVLAQLPGYDAARRRQLRDDGVI</sequence>